<dbReference type="Pfam" id="PF15554">
    <property type="entry name" value="FSIP1"/>
    <property type="match status" value="1"/>
</dbReference>
<dbReference type="PRINTS" id="PR02075">
    <property type="entry name" value="FIBSHEATHIP1"/>
</dbReference>
<reference evidence="2 3" key="1">
    <citation type="submission" date="2016-04" db="EMBL/GenBank/DDBJ databases">
        <title>The genome of Intoshia linei affirms orthonectids as highly simplified spiralians.</title>
        <authorList>
            <person name="Mikhailov K.V."/>
            <person name="Slusarev G.S."/>
            <person name="Nikitin M.A."/>
            <person name="Logacheva M.D."/>
            <person name="Penin A."/>
            <person name="Aleoshin V."/>
            <person name="Panchin Y.V."/>
        </authorList>
    </citation>
    <scope>NUCLEOTIDE SEQUENCE [LARGE SCALE GENOMIC DNA]</scope>
    <source>
        <strain evidence="2">Intl2013</strain>
        <tissue evidence="2">Whole animal</tissue>
    </source>
</reference>
<organism evidence="2 3">
    <name type="scientific">Intoshia linei</name>
    <dbReference type="NCBI Taxonomy" id="1819745"/>
    <lineage>
        <taxon>Eukaryota</taxon>
        <taxon>Metazoa</taxon>
        <taxon>Spiralia</taxon>
        <taxon>Lophotrochozoa</taxon>
        <taxon>Mesozoa</taxon>
        <taxon>Orthonectida</taxon>
        <taxon>Rhopaluridae</taxon>
        <taxon>Intoshia</taxon>
    </lineage>
</organism>
<comment type="caution">
    <text evidence="2">The sequence shown here is derived from an EMBL/GenBank/DDBJ whole genome shotgun (WGS) entry which is preliminary data.</text>
</comment>
<dbReference type="OrthoDB" id="4664297at2759"/>
<dbReference type="Proteomes" id="UP000078046">
    <property type="component" value="Unassembled WGS sequence"/>
</dbReference>
<dbReference type="AlphaFoldDB" id="A0A177BC36"/>
<dbReference type="GO" id="GO:0004602">
    <property type="term" value="F:glutathione peroxidase activity"/>
    <property type="evidence" value="ECO:0007669"/>
    <property type="project" value="TreeGrafter"/>
</dbReference>
<protein>
    <submittedName>
        <fullName evidence="2">GST class-kappa</fullName>
    </submittedName>
</protein>
<dbReference type="GO" id="GO:0004364">
    <property type="term" value="F:glutathione transferase activity"/>
    <property type="evidence" value="ECO:0007669"/>
    <property type="project" value="TreeGrafter"/>
</dbReference>
<keyword evidence="3" id="KW-1185">Reference proteome</keyword>
<dbReference type="PANTHER" id="PTHR42943:SF2">
    <property type="entry name" value="GLUTATHIONE S-TRANSFERASE KAPPA 1"/>
    <property type="match status" value="1"/>
</dbReference>
<evidence type="ECO:0000313" key="3">
    <source>
        <dbReference type="Proteomes" id="UP000078046"/>
    </source>
</evidence>
<dbReference type="GO" id="GO:0005777">
    <property type="term" value="C:peroxisome"/>
    <property type="evidence" value="ECO:0007669"/>
    <property type="project" value="TreeGrafter"/>
</dbReference>
<sequence length="577" mass="68314">MTENQIAFFFDIISPYSYLAFERLCKFKKDYNFVIDFTPINLGHVMFSANNIPSTFCQNKFDYTILDLERQLSLYNIEYNTDLENIEKVFEKSTQHANILLIFTKLKYPDKIEDTVREIWKSFFVQIARKLNLLERIKIEEIIENEEYIKIYKENTNQLLKLGGFGAPHFLVNNTDFFWGSDRFESIKRSVSMKENCTDKKIEQKLAEIKSLDEKLHVSNTLLKKIQMERFQSDEKFPKFHSLLLLSYYLTVLPCTNCNFIIVAWLLKIFIIFNNGLLKSLENISGKLASIMSNKFKECVNHFKTPTNKNYENNCEFLQSTEIQLYTKDNPIKKKTIDNENNVKNENKKVYEKNFITRNKELLKDTNNVIKMTEYEKQRIQYLLSDMEDDQEKKSDEACYKIANLPERVFEYDNKNETTVSEISKRLEILSNKRKESEFSFQSDLNKTSDETSSYIDNLSTISLNTKTPSSTDSNFENNESSHRDINIQSFIENKLNKRKLKEIDYKLSKVYEEIEDNFEHSNMNRKDLVSLLESIDNYKREKPEENCTKLSQYILPSHQIDKLLKNPRATSNYLKF</sequence>
<dbReference type="SUPFAM" id="SSF52833">
    <property type="entry name" value="Thioredoxin-like"/>
    <property type="match status" value="1"/>
</dbReference>
<dbReference type="GO" id="GO:0005739">
    <property type="term" value="C:mitochondrion"/>
    <property type="evidence" value="ECO:0007669"/>
    <property type="project" value="TreeGrafter"/>
</dbReference>
<evidence type="ECO:0000259" key="1">
    <source>
        <dbReference type="Pfam" id="PF01323"/>
    </source>
</evidence>
<accession>A0A177BC36</accession>
<dbReference type="PANTHER" id="PTHR42943">
    <property type="entry name" value="GLUTATHIONE S-TRANSFERASE KAPPA"/>
    <property type="match status" value="1"/>
</dbReference>
<dbReference type="Gene3D" id="3.40.30.10">
    <property type="entry name" value="Glutaredoxin"/>
    <property type="match status" value="1"/>
</dbReference>
<feature type="domain" description="DSBA-like thioredoxin" evidence="1">
    <location>
        <begin position="5"/>
        <end position="189"/>
    </location>
</feature>
<gene>
    <name evidence="2" type="ORF">A3Q56_00436</name>
</gene>
<evidence type="ECO:0000313" key="2">
    <source>
        <dbReference type="EMBL" id="OAF71816.1"/>
    </source>
</evidence>
<dbReference type="GO" id="GO:0006749">
    <property type="term" value="P:glutathione metabolic process"/>
    <property type="evidence" value="ECO:0007669"/>
    <property type="project" value="TreeGrafter"/>
</dbReference>
<dbReference type="InterPro" id="IPR001853">
    <property type="entry name" value="DSBA-like_thioredoxin_dom"/>
</dbReference>
<dbReference type="InterPro" id="IPR036249">
    <property type="entry name" value="Thioredoxin-like_sf"/>
</dbReference>
<dbReference type="InterPro" id="IPR026246">
    <property type="entry name" value="Fsip1"/>
</dbReference>
<proteinExistence type="predicted"/>
<dbReference type="Pfam" id="PF01323">
    <property type="entry name" value="DSBA"/>
    <property type="match status" value="1"/>
</dbReference>
<dbReference type="EMBL" id="LWCA01000022">
    <property type="protein sequence ID" value="OAF71816.1"/>
    <property type="molecule type" value="Genomic_DNA"/>
</dbReference>
<name>A0A177BC36_9BILA</name>
<dbReference type="InterPro" id="IPR051924">
    <property type="entry name" value="GST_Kappa/NadH"/>
</dbReference>